<dbReference type="AlphaFoldDB" id="A0A2P5FQ60"/>
<accession>A0A2P5FQ60</accession>
<comment type="caution">
    <text evidence="1">The sequence shown here is derived from an EMBL/GenBank/DDBJ whole genome shotgun (WGS) entry which is preliminary data.</text>
</comment>
<reference evidence="2" key="1">
    <citation type="submission" date="2016-06" db="EMBL/GenBank/DDBJ databases">
        <title>Parallel loss of symbiosis genes in relatives of nitrogen-fixing non-legume Parasponia.</title>
        <authorList>
            <person name="Van Velzen R."/>
            <person name="Holmer R."/>
            <person name="Bu F."/>
            <person name="Rutten L."/>
            <person name="Van Zeijl A."/>
            <person name="Liu W."/>
            <person name="Santuari L."/>
            <person name="Cao Q."/>
            <person name="Sharma T."/>
            <person name="Shen D."/>
            <person name="Roswanjaya Y."/>
            <person name="Wardhani T."/>
            <person name="Kalhor M.S."/>
            <person name="Jansen J."/>
            <person name="Van den Hoogen J."/>
            <person name="Gungor B."/>
            <person name="Hartog M."/>
            <person name="Hontelez J."/>
            <person name="Verver J."/>
            <person name="Yang W.-C."/>
            <person name="Schijlen E."/>
            <person name="Repin R."/>
            <person name="Schilthuizen M."/>
            <person name="Schranz E."/>
            <person name="Heidstra R."/>
            <person name="Miyata K."/>
            <person name="Fedorova E."/>
            <person name="Kohlen W."/>
            <person name="Bisseling T."/>
            <person name="Smit S."/>
            <person name="Geurts R."/>
        </authorList>
    </citation>
    <scope>NUCLEOTIDE SEQUENCE [LARGE SCALE GENOMIC DNA]</scope>
    <source>
        <strain evidence="2">cv. RG33-2</strain>
    </source>
</reference>
<feature type="non-terminal residue" evidence="1">
    <location>
        <position position="1"/>
    </location>
</feature>
<dbReference type="Proteomes" id="UP000237000">
    <property type="component" value="Unassembled WGS sequence"/>
</dbReference>
<evidence type="ECO:0000313" key="1">
    <source>
        <dbReference type="EMBL" id="PON99880.1"/>
    </source>
</evidence>
<name>A0A2P5FQ60_TREOI</name>
<evidence type="ECO:0000313" key="2">
    <source>
        <dbReference type="Proteomes" id="UP000237000"/>
    </source>
</evidence>
<dbReference type="OrthoDB" id="10564622at2759"/>
<dbReference type="EMBL" id="JXTC01000016">
    <property type="protein sequence ID" value="PON99880.1"/>
    <property type="molecule type" value="Genomic_DNA"/>
</dbReference>
<gene>
    <name evidence="1" type="ORF">TorRG33x02_042980</name>
</gene>
<keyword evidence="2" id="KW-1185">Reference proteome</keyword>
<protein>
    <submittedName>
        <fullName evidence="1">Uncharacterized protein</fullName>
    </submittedName>
</protein>
<organism evidence="1 2">
    <name type="scientific">Trema orientale</name>
    <name type="common">Charcoal tree</name>
    <name type="synonym">Celtis orientalis</name>
    <dbReference type="NCBI Taxonomy" id="63057"/>
    <lineage>
        <taxon>Eukaryota</taxon>
        <taxon>Viridiplantae</taxon>
        <taxon>Streptophyta</taxon>
        <taxon>Embryophyta</taxon>
        <taxon>Tracheophyta</taxon>
        <taxon>Spermatophyta</taxon>
        <taxon>Magnoliopsida</taxon>
        <taxon>eudicotyledons</taxon>
        <taxon>Gunneridae</taxon>
        <taxon>Pentapetalae</taxon>
        <taxon>rosids</taxon>
        <taxon>fabids</taxon>
        <taxon>Rosales</taxon>
        <taxon>Cannabaceae</taxon>
        <taxon>Trema</taxon>
    </lineage>
</organism>
<dbReference type="InParanoid" id="A0A2P5FQ60"/>
<proteinExistence type="predicted"/>
<sequence length="117" mass="13656">THFPYTNDTRKLSTLRRVVGQVSPCRRHSHTVRRYRSRAGMAEAGMKYISEVKNRFDAECGLLREEIRLLQLEVRSLVEENKKRDDERKKFQKLVLNILCSGAEKPSLSELPEAIRN</sequence>